<feature type="compositionally biased region" description="Basic and acidic residues" evidence="1">
    <location>
        <begin position="69"/>
        <end position="85"/>
    </location>
</feature>
<evidence type="ECO:0000313" key="3">
    <source>
        <dbReference type="RefSeq" id="XP_019488880.1"/>
    </source>
</evidence>
<organism evidence="2 3">
    <name type="scientific">Hipposideros armiger</name>
    <name type="common">Great Himalayan leaf-nosed bat</name>
    <dbReference type="NCBI Taxonomy" id="186990"/>
    <lineage>
        <taxon>Eukaryota</taxon>
        <taxon>Metazoa</taxon>
        <taxon>Chordata</taxon>
        <taxon>Craniata</taxon>
        <taxon>Vertebrata</taxon>
        <taxon>Euteleostomi</taxon>
        <taxon>Mammalia</taxon>
        <taxon>Eutheria</taxon>
        <taxon>Laurasiatheria</taxon>
        <taxon>Chiroptera</taxon>
        <taxon>Yinpterochiroptera</taxon>
        <taxon>Rhinolophoidea</taxon>
        <taxon>Hipposideridae</taxon>
        <taxon>Hipposideros</taxon>
    </lineage>
</organism>
<evidence type="ECO:0000256" key="1">
    <source>
        <dbReference type="SAM" id="MobiDB-lite"/>
    </source>
</evidence>
<proteinExistence type="predicted"/>
<gene>
    <name evidence="3" type="primary">LOC109377090</name>
</gene>
<sequence>MDGPSPSALPEASFWSPICSLGNHESRSFQGNGWSVALPSLEARSDGLGVQTEADVTCSRLPHGSQPGESKKTINFPRHETRRQDGPQSAKGHRKQTEHPCTCLPQCACCVEVSH</sequence>
<dbReference type="RefSeq" id="XP_019488880.1">
    <property type="nucleotide sequence ID" value="XM_019633335.1"/>
</dbReference>
<accession>A0A8B7QL59</accession>
<dbReference type="GeneID" id="109377090"/>
<protein>
    <submittedName>
        <fullName evidence="3">Uncharacterized protein LOC109377090 isoform X2</fullName>
    </submittedName>
</protein>
<keyword evidence="2" id="KW-1185">Reference proteome</keyword>
<feature type="region of interest" description="Disordered" evidence="1">
    <location>
        <begin position="58"/>
        <end position="99"/>
    </location>
</feature>
<dbReference type="Proteomes" id="UP000694851">
    <property type="component" value="Unplaced"/>
</dbReference>
<name>A0A8B7QL59_HIPAR</name>
<dbReference type="OrthoDB" id="3437960at2759"/>
<dbReference type="AlphaFoldDB" id="A0A8B7QL59"/>
<reference evidence="3" key="1">
    <citation type="submission" date="2025-08" db="UniProtKB">
        <authorList>
            <consortium name="RefSeq"/>
        </authorList>
    </citation>
    <scope>IDENTIFICATION</scope>
    <source>
        <tissue evidence="3">Muscle</tissue>
    </source>
</reference>
<evidence type="ECO:0000313" key="2">
    <source>
        <dbReference type="Proteomes" id="UP000694851"/>
    </source>
</evidence>